<accession>A0ABQ7JSD6</accession>
<dbReference type="PANTHER" id="PTHR43205:SF7">
    <property type="entry name" value="PROSTAGLANDIN REDUCTASE 1"/>
    <property type="match status" value="1"/>
</dbReference>
<dbReference type="InterPro" id="IPR041694">
    <property type="entry name" value="ADH_N_2"/>
</dbReference>
<evidence type="ECO:0000313" key="4">
    <source>
        <dbReference type="Proteomes" id="UP001194696"/>
    </source>
</evidence>
<dbReference type="InterPro" id="IPR011032">
    <property type="entry name" value="GroES-like_sf"/>
</dbReference>
<dbReference type="InterPro" id="IPR045010">
    <property type="entry name" value="MDR_fam"/>
</dbReference>
<dbReference type="Gene3D" id="3.90.180.10">
    <property type="entry name" value="Medium-chain alcohol dehydrogenases, catalytic domain"/>
    <property type="match status" value="1"/>
</dbReference>
<organism evidence="3 4">
    <name type="scientific">Linnemannia gamsii</name>
    <dbReference type="NCBI Taxonomy" id="64522"/>
    <lineage>
        <taxon>Eukaryota</taxon>
        <taxon>Fungi</taxon>
        <taxon>Fungi incertae sedis</taxon>
        <taxon>Mucoromycota</taxon>
        <taxon>Mortierellomycotina</taxon>
        <taxon>Mortierellomycetes</taxon>
        <taxon>Mortierellales</taxon>
        <taxon>Mortierellaceae</taxon>
        <taxon>Linnemannia</taxon>
    </lineage>
</organism>
<dbReference type="PANTHER" id="PTHR43205">
    <property type="entry name" value="PROSTAGLANDIN REDUCTASE"/>
    <property type="match status" value="1"/>
</dbReference>
<protein>
    <recommendedName>
        <fullName evidence="2">Oxidoreductase N-terminal domain-containing protein</fullName>
    </recommendedName>
</protein>
<proteinExistence type="predicted"/>
<keyword evidence="1" id="KW-0560">Oxidoreductase</keyword>
<sequence>MVQNKSAVFLKFPSEFPIPGEHFAIQTKDLPTPVDLKPNSVLLRNLYFSLDPYMRGRMRNAESYVPHFQINQPMSGYGVAEVIESKNPAFPKGALVSGMTGWEQYSVLPEAYAKLLRVLPEKAKSSKRIPLSAWVGVLGMP</sequence>
<reference evidence="3 4" key="1">
    <citation type="journal article" date="2020" name="Fungal Divers.">
        <title>Resolving the Mortierellaceae phylogeny through synthesis of multi-gene phylogenetics and phylogenomics.</title>
        <authorList>
            <person name="Vandepol N."/>
            <person name="Liber J."/>
            <person name="Desiro A."/>
            <person name="Na H."/>
            <person name="Kennedy M."/>
            <person name="Barry K."/>
            <person name="Grigoriev I.V."/>
            <person name="Miller A.N."/>
            <person name="O'Donnell K."/>
            <person name="Stajich J.E."/>
            <person name="Bonito G."/>
        </authorList>
    </citation>
    <scope>NUCLEOTIDE SEQUENCE [LARGE SCALE GENOMIC DNA]</scope>
    <source>
        <strain evidence="3 4">AD045</strain>
    </source>
</reference>
<feature type="domain" description="Oxidoreductase N-terminal" evidence="2">
    <location>
        <begin position="21"/>
        <end position="111"/>
    </location>
</feature>
<name>A0ABQ7JSD6_9FUNG</name>
<feature type="non-terminal residue" evidence="3">
    <location>
        <position position="141"/>
    </location>
</feature>
<dbReference type="Proteomes" id="UP001194696">
    <property type="component" value="Unassembled WGS sequence"/>
</dbReference>
<evidence type="ECO:0000256" key="1">
    <source>
        <dbReference type="ARBA" id="ARBA00023002"/>
    </source>
</evidence>
<comment type="caution">
    <text evidence="3">The sequence shown here is derived from an EMBL/GenBank/DDBJ whole genome shotgun (WGS) entry which is preliminary data.</text>
</comment>
<evidence type="ECO:0000313" key="3">
    <source>
        <dbReference type="EMBL" id="KAG0284224.1"/>
    </source>
</evidence>
<keyword evidence="4" id="KW-1185">Reference proteome</keyword>
<dbReference type="SUPFAM" id="SSF50129">
    <property type="entry name" value="GroES-like"/>
    <property type="match status" value="1"/>
</dbReference>
<dbReference type="EMBL" id="JAAAIM010000798">
    <property type="protein sequence ID" value="KAG0284224.1"/>
    <property type="molecule type" value="Genomic_DNA"/>
</dbReference>
<dbReference type="Pfam" id="PF16884">
    <property type="entry name" value="ADH_N_2"/>
    <property type="match status" value="1"/>
</dbReference>
<evidence type="ECO:0000259" key="2">
    <source>
        <dbReference type="Pfam" id="PF16884"/>
    </source>
</evidence>
<gene>
    <name evidence="3" type="ORF">BGZ96_011379</name>
</gene>